<accession>A0A2N1MMS3</accession>
<reference evidence="1 3" key="2">
    <citation type="submission" date="2017-09" db="EMBL/GenBank/DDBJ databases">
        <title>Extensive intraspecific genome diversity in a model arbuscular mycorrhizal fungus.</title>
        <authorList>
            <person name="Chen E.C."/>
            <person name="Morin E."/>
            <person name="Beaudet D."/>
            <person name="Noel J."/>
            <person name="Ndikumana S."/>
            <person name="Charron P."/>
            <person name="St-Onge C."/>
            <person name="Giorgi J."/>
            <person name="Grigoriev I.V."/>
            <person name="Roux C."/>
            <person name="Martin F.M."/>
            <person name="Corradi N."/>
        </authorList>
    </citation>
    <scope>NUCLEOTIDE SEQUENCE [LARGE SCALE GENOMIC DNA]</scope>
    <source>
        <strain evidence="1 3">A5</strain>
    </source>
</reference>
<proteinExistence type="predicted"/>
<dbReference type="AlphaFoldDB" id="A0A2N1MMS3"/>
<organism evidence="2 4">
    <name type="scientific">Rhizophagus irregularis</name>
    <dbReference type="NCBI Taxonomy" id="588596"/>
    <lineage>
        <taxon>Eukaryota</taxon>
        <taxon>Fungi</taxon>
        <taxon>Fungi incertae sedis</taxon>
        <taxon>Mucoromycota</taxon>
        <taxon>Glomeromycotina</taxon>
        <taxon>Glomeromycetes</taxon>
        <taxon>Glomerales</taxon>
        <taxon>Glomeraceae</taxon>
        <taxon>Rhizophagus</taxon>
    </lineage>
</organism>
<dbReference type="VEuPathDB" id="FungiDB:FUN_009377"/>
<dbReference type="EMBL" id="LLXL01001780">
    <property type="protein sequence ID" value="PKK62906.1"/>
    <property type="molecule type" value="Genomic_DNA"/>
</dbReference>
<evidence type="ECO:0000313" key="2">
    <source>
        <dbReference type="EMBL" id="PKK62906.1"/>
    </source>
</evidence>
<evidence type="ECO:0000313" key="3">
    <source>
        <dbReference type="Proteomes" id="UP000232722"/>
    </source>
</evidence>
<dbReference type="Proteomes" id="UP000233469">
    <property type="component" value="Unassembled WGS sequence"/>
</dbReference>
<comment type="caution">
    <text evidence="2">The sequence shown here is derived from an EMBL/GenBank/DDBJ whole genome shotgun (WGS) entry which is preliminary data.</text>
</comment>
<reference evidence="2 4" key="3">
    <citation type="submission" date="2017-10" db="EMBL/GenBank/DDBJ databases">
        <title>Extensive intraspecific genome diversity in a model arbuscular mycorrhizal fungus.</title>
        <authorList>
            <person name="Chen E.C.H."/>
            <person name="Morin E."/>
            <person name="Baudet D."/>
            <person name="Noel J."/>
            <person name="Ndikumana S."/>
            <person name="Charron P."/>
            <person name="St-Onge C."/>
            <person name="Giorgi J."/>
            <person name="Grigoriev I.V."/>
            <person name="Roux C."/>
            <person name="Martin F.M."/>
            <person name="Corradi N."/>
        </authorList>
    </citation>
    <scope>NUCLEOTIDE SEQUENCE [LARGE SCALE GENOMIC DNA]</scope>
    <source>
        <strain evidence="2 4">C2</strain>
    </source>
</reference>
<reference evidence="3 4" key="1">
    <citation type="submission" date="2016-04" db="EMBL/GenBank/DDBJ databases">
        <title>Genome analyses suggest a sexual origin of heterokaryosis in a supposedly ancient asexual fungus.</title>
        <authorList>
            <person name="Ropars J."/>
            <person name="Sedzielewska K."/>
            <person name="Noel J."/>
            <person name="Charron P."/>
            <person name="Farinelli L."/>
            <person name="Marton T."/>
            <person name="Kruger M."/>
            <person name="Pelin A."/>
            <person name="Brachmann A."/>
            <person name="Corradi N."/>
        </authorList>
    </citation>
    <scope>NUCLEOTIDE SEQUENCE [LARGE SCALE GENOMIC DNA]</scope>
    <source>
        <strain evidence="1 3">A5</strain>
        <strain evidence="2 4">C2</strain>
    </source>
</reference>
<dbReference type="Proteomes" id="UP000232722">
    <property type="component" value="Unassembled WGS sequence"/>
</dbReference>
<name>A0A2N1MMS3_9GLOM</name>
<sequence length="66" mass="7530">MYQDSIITFTDETVDQSRPMISERWPSLFGNILPTDFILRKINSGVVISIRNTTANAFPGILWNAR</sequence>
<dbReference type="EMBL" id="LLXJ01002376">
    <property type="protein sequence ID" value="PKB99004.1"/>
    <property type="molecule type" value="Genomic_DNA"/>
</dbReference>
<evidence type="ECO:0000313" key="4">
    <source>
        <dbReference type="Proteomes" id="UP000233469"/>
    </source>
</evidence>
<protein>
    <submittedName>
        <fullName evidence="2">Uncharacterized protein</fullName>
    </submittedName>
</protein>
<gene>
    <name evidence="1" type="ORF">RhiirA5_430431</name>
    <name evidence="2" type="ORF">RhiirC2_855369</name>
</gene>
<evidence type="ECO:0000313" key="1">
    <source>
        <dbReference type="EMBL" id="PKB99004.1"/>
    </source>
</evidence>